<evidence type="ECO:0000256" key="3">
    <source>
        <dbReference type="ARBA" id="ARBA00022801"/>
    </source>
</evidence>
<comment type="caution">
    <text evidence="10">The sequence shown here is derived from an EMBL/GenBank/DDBJ whole genome shotgun (WGS) entry which is preliminary data.</text>
</comment>
<keyword evidence="5 7" id="KW-0482">Metalloprotease</keyword>
<feature type="signal peptide" evidence="8">
    <location>
        <begin position="1"/>
        <end position="23"/>
    </location>
</feature>
<dbReference type="GO" id="GO:0006508">
    <property type="term" value="P:proteolysis"/>
    <property type="evidence" value="ECO:0007669"/>
    <property type="project" value="UniProtKB-KW"/>
</dbReference>
<keyword evidence="11" id="KW-1185">Reference proteome</keyword>
<proteinExistence type="predicted"/>
<dbReference type="CDD" id="cd04280">
    <property type="entry name" value="ZnMc_astacin_like"/>
    <property type="match status" value="1"/>
</dbReference>
<accession>A0A8S9ZI70</accession>
<protein>
    <recommendedName>
        <fullName evidence="8">Metalloendopeptidase</fullName>
        <ecNumber evidence="8">3.4.24.-</ecNumber>
    </recommendedName>
</protein>
<evidence type="ECO:0000256" key="1">
    <source>
        <dbReference type="ARBA" id="ARBA00022670"/>
    </source>
</evidence>
<evidence type="ECO:0000256" key="2">
    <source>
        <dbReference type="ARBA" id="ARBA00022723"/>
    </source>
</evidence>
<keyword evidence="6" id="KW-1015">Disulfide bond</keyword>
<evidence type="ECO:0000256" key="6">
    <source>
        <dbReference type="ARBA" id="ARBA00023157"/>
    </source>
</evidence>
<feature type="binding site" evidence="7">
    <location>
        <position position="199"/>
    </location>
    <ligand>
        <name>Zn(2+)</name>
        <dbReference type="ChEBI" id="CHEBI:29105"/>
        <note>catalytic</note>
    </ligand>
</feature>
<dbReference type="PANTHER" id="PTHR10127">
    <property type="entry name" value="DISCOIDIN, CUB, EGF, LAMININ , AND ZINC METALLOPROTEASE DOMAIN CONTAINING"/>
    <property type="match status" value="1"/>
</dbReference>
<comment type="caution">
    <text evidence="7">Lacks conserved residue(s) required for the propagation of feature annotation.</text>
</comment>
<dbReference type="EMBL" id="JABEBT010000090">
    <property type="protein sequence ID" value="KAF7632922.1"/>
    <property type="molecule type" value="Genomic_DNA"/>
</dbReference>
<evidence type="ECO:0000256" key="7">
    <source>
        <dbReference type="PROSITE-ProRule" id="PRU01211"/>
    </source>
</evidence>
<name>A0A8S9ZI70_9BILA</name>
<dbReference type="InterPro" id="IPR024079">
    <property type="entry name" value="MetalloPept_cat_dom_sf"/>
</dbReference>
<dbReference type="OrthoDB" id="5862166at2759"/>
<evidence type="ECO:0000259" key="9">
    <source>
        <dbReference type="PROSITE" id="PS51864"/>
    </source>
</evidence>
<feature type="binding site" evidence="7">
    <location>
        <position position="205"/>
    </location>
    <ligand>
        <name>Zn(2+)</name>
        <dbReference type="ChEBI" id="CHEBI:29105"/>
        <note>catalytic</note>
    </ligand>
</feature>
<dbReference type="PANTHER" id="PTHR10127:SF780">
    <property type="entry name" value="METALLOENDOPEPTIDASE"/>
    <property type="match status" value="1"/>
</dbReference>
<dbReference type="Pfam" id="PF01400">
    <property type="entry name" value="Astacin"/>
    <property type="match status" value="1"/>
</dbReference>
<dbReference type="Gene3D" id="3.40.390.10">
    <property type="entry name" value="Collagenase (Catalytic Domain)"/>
    <property type="match status" value="1"/>
</dbReference>
<dbReference type="GO" id="GO:0004222">
    <property type="term" value="F:metalloendopeptidase activity"/>
    <property type="evidence" value="ECO:0007669"/>
    <property type="project" value="UniProtKB-UniRule"/>
</dbReference>
<keyword evidence="1 7" id="KW-0645">Protease</keyword>
<organism evidence="10 11">
    <name type="scientific">Meloidogyne graminicola</name>
    <dbReference type="NCBI Taxonomy" id="189291"/>
    <lineage>
        <taxon>Eukaryota</taxon>
        <taxon>Metazoa</taxon>
        <taxon>Ecdysozoa</taxon>
        <taxon>Nematoda</taxon>
        <taxon>Chromadorea</taxon>
        <taxon>Rhabditida</taxon>
        <taxon>Tylenchina</taxon>
        <taxon>Tylenchomorpha</taxon>
        <taxon>Tylenchoidea</taxon>
        <taxon>Meloidogynidae</taxon>
        <taxon>Meloidogyninae</taxon>
        <taxon>Meloidogyne</taxon>
    </lineage>
</organism>
<dbReference type="PRINTS" id="PR00480">
    <property type="entry name" value="ASTACIN"/>
</dbReference>
<gene>
    <name evidence="10" type="ORF">Mgra_00007701</name>
</gene>
<sequence>MCSLINIVALFFTIQTLINIIQCGSNFIRAKRESDRHSWITDSAHDWILETTNSDEENIEQSSFSEEDYLFIGDMVFQKSNFVNENNQNSNEIQFSVVKDKSRIWAKKEVPIHVGSSIDTRTRRNIKKAISLLEGKTCITFPRYDRNRHKNYVTIRSDKKGCFSNVGMISDPNGEKNQLNLQPGIHCGETSTIIHELMHTLGVYHEMNRYDRDNYIEVLWHNLKPDVVSQFTKESGATIEVYGEPYDYGSIMHYQVHAGTRNGLPGFRVLRHYDEELIDLVKKNHTSLGQLLNHLHRNHFPSMKKMVV</sequence>
<dbReference type="SMART" id="SM00235">
    <property type="entry name" value="ZnMc"/>
    <property type="match status" value="1"/>
</dbReference>
<keyword evidence="4 7" id="KW-0862">Zinc</keyword>
<evidence type="ECO:0000256" key="8">
    <source>
        <dbReference type="RuleBase" id="RU361183"/>
    </source>
</evidence>
<dbReference type="EC" id="3.4.24.-" evidence="8"/>
<feature type="domain" description="Peptidase M12A" evidence="9">
    <location>
        <begin position="96"/>
        <end position="308"/>
    </location>
</feature>
<dbReference type="InterPro" id="IPR034035">
    <property type="entry name" value="Astacin-like_dom"/>
</dbReference>
<dbReference type="GO" id="GO:0008270">
    <property type="term" value="F:zinc ion binding"/>
    <property type="evidence" value="ECO:0007669"/>
    <property type="project" value="UniProtKB-UniRule"/>
</dbReference>
<dbReference type="AlphaFoldDB" id="A0A8S9ZI70"/>
<keyword evidence="3 7" id="KW-0378">Hydrolase</keyword>
<evidence type="ECO:0000256" key="5">
    <source>
        <dbReference type="ARBA" id="ARBA00023049"/>
    </source>
</evidence>
<evidence type="ECO:0000313" key="10">
    <source>
        <dbReference type="EMBL" id="KAF7632922.1"/>
    </source>
</evidence>
<dbReference type="SUPFAM" id="SSF55486">
    <property type="entry name" value="Metalloproteases ('zincins'), catalytic domain"/>
    <property type="match status" value="1"/>
</dbReference>
<feature type="active site" evidence="7">
    <location>
        <position position="196"/>
    </location>
</feature>
<evidence type="ECO:0000313" key="11">
    <source>
        <dbReference type="Proteomes" id="UP000605970"/>
    </source>
</evidence>
<comment type="cofactor">
    <cofactor evidence="7 8">
        <name>Zn(2+)</name>
        <dbReference type="ChEBI" id="CHEBI:29105"/>
    </cofactor>
    <text evidence="7 8">Binds 1 zinc ion per subunit.</text>
</comment>
<evidence type="ECO:0000256" key="4">
    <source>
        <dbReference type="ARBA" id="ARBA00022833"/>
    </source>
</evidence>
<dbReference type="PROSITE" id="PS51864">
    <property type="entry name" value="ASTACIN"/>
    <property type="match status" value="1"/>
</dbReference>
<feature type="chain" id="PRO_5035968793" description="Metalloendopeptidase" evidence="8">
    <location>
        <begin position="24"/>
        <end position="308"/>
    </location>
</feature>
<feature type="binding site" evidence="7">
    <location>
        <position position="195"/>
    </location>
    <ligand>
        <name>Zn(2+)</name>
        <dbReference type="ChEBI" id="CHEBI:29105"/>
        <note>catalytic</note>
    </ligand>
</feature>
<keyword evidence="8" id="KW-0732">Signal</keyword>
<dbReference type="InterPro" id="IPR001506">
    <property type="entry name" value="Peptidase_M12A"/>
</dbReference>
<dbReference type="Proteomes" id="UP000605970">
    <property type="component" value="Unassembled WGS sequence"/>
</dbReference>
<reference evidence="10" key="1">
    <citation type="journal article" date="2020" name="Ecol. Evol.">
        <title>Genome structure and content of the rice root-knot nematode (Meloidogyne graminicola).</title>
        <authorList>
            <person name="Phan N.T."/>
            <person name="Danchin E.G.J."/>
            <person name="Klopp C."/>
            <person name="Perfus-Barbeoch L."/>
            <person name="Kozlowski D.K."/>
            <person name="Koutsovoulos G.D."/>
            <person name="Lopez-Roques C."/>
            <person name="Bouchez O."/>
            <person name="Zahm M."/>
            <person name="Besnard G."/>
            <person name="Bellafiore S."/>
        </authorList>
    </citation>
    <scope>NUCLEOTIDE SEQUENCE</scope>
    <source>
        <strain evidence="10">VN-18</strain>
    </source>
</reference>
<keyword evidence="2 7" id="KW-0479">Metal-binding</keyword>
<dbReference type="InterPro" id="IPR006026">
    <property type="entry name" value="Peptidase_Metallo"/>
</dbReference>